<dbReference type="PANTHER" id="PTHR43611:SF3">
    <property type="entry name" value="FLAVIN MONONUCLEOTIDE HYDROLASE 1, CHLOROPLATIC"/>
    <property type="match status" value="1"/>
</dbReference>
<dbReference type="EMBL" id="CP040098">
    <property type="protein sequence ID" value="QCQ20773.1"/>
    <property type="molecule type" value="Genomic_DNA"/>
</dbReference>
<dbReference type="RefSeq" id="WP_137422743.1">
    <property type="nucleotide sequence ID" value="NZ_CP040098.1"/>
</dbReference>
<dbReference type="OrthoDB" id="9788657at2"/>
<dbReference type="Pfam" id="PF00702">
    <property type="entry name" value="Hydrolase"/>
    <property type="match status" value="1"/>
</dbReference>
<keyword evidence="2" id="KW-1185">Reference proteome</keyword>
<dbReference type="Proteomes" id="UP000298602">
    <property type="component" value="Chromosome"/>
</dbReference>
<dbReference type="CDD" id="cd02603">
    <property type="entry name" value="HAD_sEH-N_like"/>
    <property type="match status" value="1"/>
</dbReference>
<dbReference type="PRINTS" id="PR00413">
    <property type="entry name" value="HADHALOGNASE"/>
</dbReference>
<dbReference type="InterPro" id="IPR023214">
    <property type="entry name" value="HAD_sf"/>
</dbReference>
<dbReference type="Gene3D" id="3.40.50.1000">
    <property type="entry name" value="HAD superfamily/HAD-like"/>
    <property type="match status" value="1"/>
</dbReference>
<dbReference type="PANTHER" id="PTHR43611">
    <property type="entry name" value="ALPHA-D-GLUCOSE 1-PHOSPHATE PHOSPHATASE"/>
    <property type="match status" value="1"/>
</dbReference>
<sequence length="217" mass="24326">MIQAVLFDFGRVISAQKPASLFRAYENDLGLEPGTINRVMFECQAWNRTLVGEISLDDYWRTVGPKLNLRSPEAIRAFRRRYREDERPNLEVIRIIGKLKDACRLAVLSNSPPGLLRWLADWRIDHHFHVIFCSGDEGIAKPDPRAYLQTLDRLAVAPDRAVFVDDAPENVQAARRIGLHAILFENAAALEGALSRWLSIPPAGEGGPVRACPKTSS</sequence>
<name>A0A4P8KZR3_9BACT</name>
<dbReference type="SUPFAM" id="SSF56784">
    <property type="entry name" value="HAD-like"/>
    <property type="match status" value="1"/>
</dbReference>
<dbReference type="NCBIfam" id="TIGR01509">
    <property type="entry name" value="HAD-SF-IA-v3"/>
    <property type="match status" value="1"/>
</dbReference>
<gene>
    <name evidence="1" type="ORF">FDQ92_00260</name>
</gene>
<dbReference type="AlphaFoldDB" id="A0A4P8KZR3"/>
<reference evidence="1 2" key="1">
    <citation type="submission" date="2019-05" db="EMBL/GenBank/DDBJ databases">
        <title>The Complete Genome Sequence of the n-alkane-degrading Desulfoglaeba alkanexedens ALDC reveals multiple alkylsuccinate synthase gene clusters.</title>
        <authorList>
            <person name="Callaghan A.V."/>
            <person name="Davidova I.A."/>
            <person name="Duncan K.E."/>
            <person name="Morris B."/>
            <person name="McInerney M.J."/>
        </authorList>
    </citation>
    <scope>NUCLEOTIDE SEQUENCE [LARGE SCALE GENOMIC DNA]</scope>
    <source>
        <strain evidence="1 2">ALDC</strain>
    </source>
</reference>
<evidence type="ECO:0000313" key="2">
    <source>
        <dbReference type="Proteomes" id="UP000298602"/>
    </source>
</evidence>
<organism evidence="1 2">
    <name type="scientific">Desulfoglaeba alkanexedens ALDC</name>
    <dbReference type="NCBI Taxonomy" id="980445"/>
    <lineage>
        <taxon>Bacteria</taxon>
        <taxon>Pseudomonadati</taxon>
        <taxon>Thermodesulfobacteriota</taxon>
        <taxon>Syntrophobacteria</taxon>
        <taxon>Syntrophobacterales</taxon>
        <taxon>Syntrophobacteraceae</taxon>
        <taxon>Desulfoglaeba</taxon>
    </lineage>
</organism>
<proteinExistence type="predicted"/>
<dbReference type="SFLD" id="SFLDG01129">
    <property type="entry name" value="C1.5:_HAD__Beta-PGM__Phosphata"/>
    <property type="match status" value="1"/>
</dbReference>
<dbReference type="KEGG" id="dax:FDQ92_00260"/>
<protein>
    <submittedName>
        <fullName evidence="1">HAD family phosphatase</fullName>
    </submittedName>
</protein>
<accession>A0A4P8KZR3</accession>
<reference evidence="1 2" key="2">
    <citation type="submission" date="2019-05" db="EMBL/GenBank/DDBJ databases">
        <authorList>
            <person name="Suflita J.M."/>
            <person name="Marks C.R."/>
        </authorList>
    </citation>
    <scope>NUCLEOTIDE SEQUENCE [LARGE SCALE GENOMIC DNA]</scope>
    <source>
        <strain evidence="1 2">ALDC</strain>
    </source>
</reference>
<dbReference type="InterPro" id="IPR006439">
    <property type="entry name" value="HAD-SF_hydro_IA"/>
</dbReference>
<dbReference type="SFLD" id="SFLDS00003">
    <property type="entry name" value="Haloacid_Dehalogenase"/>
    <property type="match status" value="1"/>
</dbReference>
<dbReference type="InterPro" id="IPR036412">
    <property type="entry name" value="HAD-like_sf"/>
</dbReference>
<evidence type="ECO:0000313" key="1">
    <source>
        <dbReference type="EMBL" id="QCQ20773.1"/>
    </source>
</evidence>